<feature type="transmembrane region" description="Helical" evidence="9">
    <location>
        <begin position="88"/>
        <end position="107"/>
    </location>
</feature>
<dbReference type="InterPro" id="IPR006153">
    <property type="entry name" value="Cation/H_exchanger_TM"/>
</dbReference>
<feature type="transmembrane region" description="Helical" evidence="9">
    <location>
        <begin position="237"/>
        <end position="254"/>
    </location>
</feature>
<feature type="transmembrane region" description="Helical" evidence="9">
    <location>
        <begin position="214"/>
        <end position="231"/>
    </location>
</feature>
<protein>
    <submittedName>
        <fullName evidence="11">Transporter (CPA2 family)</fullName>
    </submittedName>
</protein>
<keyword evidence="8 9" id="KW-0472">Membrane</keyword>
<evidence type="ECO:0000256" key="6">
    <source>
        <dbReference type="ARBA" id="ARBA00022989"/>
    </source>
</evidence>
<dbReference type="GO" id="GO:0016020">
    <property type="term" value="C:membrane"/>
    <property type="evidence" value="ECO:0007669"/>
    <property type="project" value="UniProtKB-SubCell"/>
</dbReference>
<feature type="transmembrane region" description="Helical" evidence="9">
    <location>
        <begin position="57"/>
        <end position="76"/>
    </location>
</feature>
<evidence type="ECO:0000256" key="2">
    <source>
        <dbReference type="ARBA" id="ARBA00005551"/>
    </source>
</evidence>
<evidence type="ECO:0000256" key="5">
    <source>
        <dbReference type="ARBA" id="ARBA00022692"/>
    </source>
</evidence>
<feature type="transmembrane region" description="Helical" evidence="9">
    <location>
        <begin position="30"/>
        <end position="51"/>
    </location>
</feature>
<accession>A0A3N2D749</accession>
<evidence type="ECO:0000313" key="12">
    <source>
        <dbReference type="Proteomes" id="UP000275356"/>
    </source>
</evidence>
<evidence type="ECO:0000259" key="10">
    <source>
        <dbReference type="Pfam" id="PF00999"/>
    </source>
</evidence>
<dbReference type="Pfam" id="PF00999">
    <property type="entry name" value="Na_H_Exchanger"/>
    <property type="match status" value="1"/>
</dbReference>
<gene>
    <name evidence="11" type="ORF">EDD28_0123</name>
</gene>
<dbReference type="OrthoDB" id="9793589at2"/>
<evidence type="ECO:0000256" key="7">
    <source>
        <dbReference type="ARBA" id="ARBA00023065"/>
    </source>
</evidence>
<evidence type="ECO:0000256" key="1">
    <source>
        <dbReference type="ARBA" id="ARBA00004141"/>
    </source>
</evidence>
<comment type="subcellular location">
    <subcellularLocation>
        <location evidence="1">Membrane</location>
        <topology evidence="1">Multi-pass membrane protein</topology>
    </subcellularLocation>
</comment>
<dbReference type="GO" id="GO:1902600">
    <property type="term" value="P:proton transmembrane transport"/>
    <property type="evidence" value="ECO:0007669"/>
    <property type="project" value="InterPro"/>
</dbReference>
<comment type="caution">
    <text evidence="11">The sequence shown here is derived from an EMBL/GenBank/DDBJ whole genome shotgun (WGS) entry which is preliminary data.</text>
</comment>
<organism evidence="11 12">
    <name type="scientific">Salana multivorans</name>
    <dbReference type="NCBI Taxonomy" id="120377"/>
    <lineage>
        <taxon>Bacteria</taxon>
        <taxon>Bacillati</taxon>
        <taxon>Actinomycetota</taxon>
        <taxon>Actinomycetes</taxon>
        <taxon>Micrococcales</taxon>
        <taxon>Beutenbergiaceae</taxon>
        <taxon>Salana</taxon>
    </lineage>
</organism>
<feature type="transmembrane region" description="Helical" evidence="9">
    <location>
        <begin position="300"/>
        <end position="322"/>
    </location>
</feature>
<feature type="transmembrane region" description="Helical" evidence="9">
    <location>
        <begin position="266"/>
        <end position="288"/>
    </location>
</feature>
<feature type="transmembrane region" description="Helical" evidence="9">
    <location>
        <begin position="113"/>
        <end position="133"/>
    </location>
</feature>
<evidence type="ECO:0000256" key="9">
    <source>
        <dbReference type="SAM" id="Phobius"/>
    </source>
</evidence>
<proteinExistence type="inferred from homology"/>
<keyword evidence="5 9" id="KW-0812">Transmembrane</keyword>
<dbReference type="Proteomes" id="UP000275356">
    <property type="component" value="Unassembled WGS sequence"/>
</dbReference>
<dbReference type="EMBL" id="RKHQ01000001">
    <property type="protein sequence ID" value="ROR95565.1"/>
    <property type="molecule type" value="Genomic_DNA"/>
</dbReference>
<keyword evidence="12" id="KW-1185">Reference proteome</keyword>
<keyword evidence="6 9" id="KW-1133">Transmembrane helix</keyword>
<keyword evidence="4" id="KW-0050">Antiport</keyword>
<dbReference type="PANTHER" id="PTHR43562">
    <property type="entry name" value="NAPA-TYPE SODIUM/HYDROGEN ANTIPORTER"/>
    <property type="match status" value="1"/>
</dbReference>
<dbReference type="RefSeq" id="WP_123737861.1">
    <property type="nucleotide sequence ID" value="NZ_RKHQ01000001.1"/>
</dbReference>
<evidence type="ECO:0000256" key="8">
    <source>
        <dbReference type="ARBA" id="ARBA00023136"/>
    </source>
</evidence>
<feature type="transmembrane region" description="Helical" evidence="9">
    <location>
        <begin position="334"/>
        <end position="352"/>
    </location>
</feature>
<dbReference type="PANTHER" id="PTHR43562:SF1">
    <property type="entry name" value="NA(+)_H(+) ANTIPORTER YJBQ-RELATED"/>
    <property type="match status" value="1"/>
</dbReference>
<name>A0A3N2D749_9MICO</name>
<keyword evidence="3" id="KW-0813">Transport</keyword>
<feature type="transmembrane region" description="Helical" evidence="9">
    <location>
        <begin position="145"/>
        <end position="166"/>
    </location>
</feature>
<dbReference type="AlphaFoldDB" id="A0A3N2D749"/>
<comment type="similarity">
    <text evidence="2">Belongs to the monovalent cation:proton antiporter 2 (CPA2) transporter (TC 2.A.37) family.</text>
</comment>
<dbReference type="GO" id="GO:0015297">
    <property type="term" value="F:antiporter activity"/>
    <property type="evidence" value="ECO:0007669"/>
    <property type="project" value="UniProtKB-KW"/>
</dbReference>
<evidence type="ECO:0000313" key="11">
    <source>
        <dbReference type="EMBL" id="ROR95565.1"/>
    </source>
</evidence>
<reference evidence="11 12" key="1">
    <citation type="submission" date="2018-11" db="EMBL/GenBank/DDBJ databases">
        <title>Sequencing the genomes of 1000 actinobacteria strains.</title>
        <authorList>
            <person name="Klenk H.-P."/>
        </authorList>
    </citation>
    <scope>NUCLEOTIDE SEQUENCE [LARGE SCALE GENOMIC DNA]</scope>
    <source>
        <strain evidence="11 12">DSM 13521</strain>
    </source>
</reference>
<feature type="domain" description="Cation/H+ exchanger transmembrane" evidence="10">
    <location>
        <begin position="11"/>
        <end position="377"/>
    </location>
</feature>
<evidence type="ECO:0000256" key="3">
    <source>
        <dbReference type="ARBA" id="ARBA00022448"/>
    </source>
</evidence>
<dbReference type="Gene3D" id="1.20.1530.20">
    <property type="match status" value="1"/>
</dbReference>
<evidence type="ECO:0000256" key="4">
    <source>
        <dbReference type="ARBA" id="ARBA00022449"/>
    </source>
</evidence>
<feature type="transmembrane region" description="Helical" evidence="9">
    <location>
        <begin position="6"/>
        <end position="23"/>
    </location>
</feature>
<feature type="transmembrane region" description="Helical" evidence="9">
    <location>
        <begin position="358"/>
        <end position="382"/>
    </location>
</feature>
<dbReference type="InterPro" id="IPR038770">
    <property type="entry name" value="Na+/solute_symporter_sf"/>
</dbReference>
<sequence>MPLSSLFLVAVAAVVAPLLSVATRRVVPGVIFEMLLGLLIGPALLGLAQPVGLVDELASVGIALLMFVAGTEVNLADFRGPALRRSGGSWLASLVLAGIVGVVVALVSSVDTAVLIAIGLSTTALGTLVPILRDRRVLELPLGRATMSVGTLGEFGPIVLISVFLTDSAGPLPTLGFLAVFALLVLGWMWAVRRFPWPRLRRALAAGLHNPSQLPVRVAILAVVFFVIVADDLGIDALLGAFCAGLVVRQAVGIDREAGDVRLFEGKIEAVGFGFFVPIFFIVCGMKIDIHAMVASPWTFTLVPAFALAFLVCRGLPSFVAYRGVLGDDQARRLGLLAASAISLVTVLATMGQESGALSPAVAAAFVGGGLLTVSLYPVLALRGIRGPAARDAAVGATAA</sequence>
<keyword evidence="7" id="KW-0406">Ion transport</keyword>
<feature type="transmembrane region" description="Helical" evidence="9">
    <location>
        <begin position="172"/>
        <end position="193"/>
    </location>
</feature>